<sequence>MVSLQYRYISVHMQPQPTPQIHANGQWHDAASVTLQDDADAGWRRVVDAVAAEGGLPRARLAAGLQALIAPMEDVLRDGGGFGLEDDVHRFLQPAITAQLQALQAL</sequence>
<organism evidence="1 2">
    <name type="scientific">Paracidovorax valerianellae</name>
    <dbReference type="NCBI Taxonomy" id="187868"/>
    <lineage>
        <taxon>Bacteria</taxon>
        <taxon>Pseudomonadati</taxon>
        <taxon>Pseudomonadota</taxon>
        <taxon>Betaproteobacteria</taxon>
        <taxon>Burkholderiales</taxon>
        <taxon>Comamonadaceae</taxon>
        <taxon>Paracidovorax</taxon>
    </lineage>
</organism>
<name>A0A1G6U6A9_9BURK</name>
<reference evidence="1 2" key="1">
    <citation type="submission" date="2016-10" db="EMBL/GenBank/DDBJ databases">
        <authorList>
            <person name="de Groot N.N."/>
        </authorList>
    </citation>
    <scope>NUCLEOTIDE SEQUENCE [LARGE SCALE GENOMIC DNA]</scope>
    <source>
        <strain evidence="1 2">DSM 16619</strain>
    </source>
</reference>
<evidence type="ECO:0000313" key="1">
    <source>
        <dbReference type="EMBL" id="SDD36898.1"/>
    </source>
</evidence>
<gene>
    <name evidence="1" type="ORF">SAMN05192589_1063</name>
</gene>
<dbReference type="STRING" id="187868.SAMN05192589_1063"/>
<dbReference type="AlphaFoldDB" id="A0A1G6U6A9"/>
<proteinExistence type="predicted"/>
<accession>A0A1G6U6A9</accession>
<dbReference type="Proteomes" id="UP000198781">
    <property type="component" value="Unassembled WGS sequence"/>
</dbReference>
<protein>
    <submittedName>
        <fullName evidence="1">Uncharacterized protein</fullName>
    </submittedName>
</protein>
<keyword evidence="2" id="KW-1185">Reference proteome</keyword>
<dbReference type="EMBL" id="FMZC01000006">
    <property type="protein sequence ID" value="SDD36898.1"/>
    <property type="molecule type" value="Genomic_DNA"/>
</dbReference>
<evidence type="ECO:0000313" key="2">
    <source>
        <dbReference type="Proteomes" id="UP000198781"/>
    </source>
</evidence>
<dbReference type="RefSeq" id="WP_139160375.1">
    <property type="nucleotide sequence ID" value="NZ_FMZC01000006.1"/>
</dbReference>